<evidence type="ECO:0000313" key="4">
    <source>
        <dbReference type="Proteomes" id="UP001189429"/>
    </source>
</evidence>
<proteinExistence type="inferred from homology"/>
<gene>
    <name evidence="3" type="ORF">PCOR1329_LOCUS28168</name>
</gene>
<dbReference type="EMBL" id="CAUYUJ010010336">
    <property type="protein sequence ID" value="CAK0829135.1"/>
    <property type="molecule type" value="Genomic_DNA"/>
</dbReference>
<dbReference type="Pfam" id="PF04525">
    <property type="entry name" value="LOR"/>
    <property type="match status" value="1"/>
</dbReference>
<evidence type="ECO:0008006" key="5">
    <source>
        <dbReference type="Google" id="ProtNLM"/>
    </source>
</evidence>
<feature type="region of interest" description="Disordered" evidence="2">
    <location>
        <begin position="59"/>
        <end position="109"/>
    </location>
</feature>
<reference evidence="3" key="1">
    <citation type="submission" date="2023-10" db="EMBL/GenBank/DDBJ databases">
        <authorList>
            <person name="Chen Y."/>
            <person name="Shah S."/>
            <person name="Dougan E. K."/>
            <person name="Thang M."/>
            <person name="Chan C."/>
        </authorList>
    </citation>
    <scope>NUCLEOTIDE SEQUENCE [LARGE SCALE GENOMIC DNA]</scope>
</reference>
<name>A0ABN9SD53_9DINO</name>
<comment type="caution">
    <text evidence="3">The sequence shown here is derived from an EMBL/GenBank/DDBJ whole genome shotgun (WGS) entry which is preliminary data.</text>
</comment>
<dbReference type="SUPFAM" id="SSF54518">
    <property type="entry name" value="Tubby C-terminal domain-like"/>
    <property type="match status" value="1"/>
</dbReference>
<protein>
    <recommendedName>
        <fullName evidence="5">Phospholipid scramblase</fullName>
    </recommendedName>
</protein>
<dbReference type="Proteomes" id="UP001189429">
    <property type="component" value="Unassembled WGS sequence"/>
</dbReference>
<dbReference type="Gene3D" id="2.40.160.200">
    <property type="entry name" value="LURP1-related"/>
    <property type="match status" value="1"/>
</dbReference>
<feature type="compositionally biased region" description="Gly residues" evidence="2">
    <location>
        <begin position="78"/>
        <end position="92"/>
    </location>
</feature>
<dbReference type="InterPro" id="IPR025659">
    <property type="entry name" value="Tubby-like_C"/>
</dbReference>
<organism evidence="3 4">
    <name type="scientific">Prorocentrum cordatum</name>
    <dbReference type="NCBI Taxonomy" id="2364126"/>
    <lineage>
        <taxon>Eukaryota</taxon>
        <taxon>Sar</taxon>
        <taxon>Alveolata</taxon>
        <taxon>Dinophyceae</taxon>
        <taxon>Prorocentrales</taxon>
        <taxon>Prorocentraceae</taxon>
        <taxon>Prorocentrum</taxon>
    </lineage>
</organism>
<evidence type="ECO:0000313" key="3">
    <source>
        <dbReference type="EMBL" id="CAK0829135.1"/>
    </source>
</evidence>
<evidence type="ECO:0000256" key="1">
    <source>
        <dbReference type="ARBA" id="ARBA00005437"/>
    </source>
</evidence>
<dbReference type="InterPro" id="IPR007612">
    <property type="entry name" value="LOR"/>
</dbReference>
<keyword evidence="4" id="KW-1185">Reference proteome</keyword>
<sequence length="456" mass="49148">MSAPAPSAPPLDCGGQLCSNGCGRPPFGHFATCCTHCGGPGGPHAHDCLEKGAAAAAPAPAPAAARGGARDTWARVRGGSGPGRARACGGGRSRGDPGPGRACASGAGVRGDPNRARACGGGCSLRPAPRLPAGRRHGGGAGGGLLRARARGVWQGLPNLLLRRLRRRRPRAGRLPLQRAARGARAGVPLRRAVPLAARVLGHGEGGERPGTLGGAPAVPADPALAEVLQAVGRARREDHQRRLQEQAAQLAAIRQQQLTDRDFAQRVNHQGTALTMFYPRRLSFELRAKMFSWRDQVNITGPGGFDWFCMLRASSLFSLRDTEVIANLSGEPLLALHRQFSWMHYRYRLERVGLAGLRMPLCSITRHNNLFSAVQYDIQMEAMTFGGMIHCQGQWFEDFVLYQGGGPACRIKKRPWTFPEVYDVTIEQGYDVLLLLGIACAIDHIHHEVEESRRR</sequence>
<evidence type="ECO:0000256" key="2">
    <source>
        <dbReference type="SAM" id="MobiDB-lite"/>
    </source>
</evidence>
<dbReference type="InterPro" id="IPR038595">
    <property type="entry name" value="LOR_sf"/>
</dbReference>
<accession>A0ABN9SD53</accession>
<comment type="similarity">
    <text evidence="1">Belongs to the LOR family.</text>
</comment>